<keyword evidence="10" id="KW-0915">Sodium</keyword>
<dbReference type="HAMAP" id="MF_00454">
    <property type="entry name" value="FluC"/>
    <property type="match status" value="1"/>
</dbReference>
<keyword evidence="3 10" id="KW-0812">Transmembrane</keyword>
<feature type="binding site" evidence="10">
    <location>
        <position position="75"/>
    </location>
    <ligand>
        <name>Na(+)</name>
        <dbReference type="ChEBI" id="CHEBI:29101"/>
        <note>structural</note>
    </ligand>
</feature>
<evidence type="ECO:0000313" key="11">
    <source>
        <dbReference type="EMBL" id="BAV40781.1"/>
    </source>
</evidence>
<comment type="subcellular location">
    <subcellularLocation>
        <location evidence="1 10">Cell membrane</location>
        <topology evidence="1 10">Multi-pass membrane protein</topology>
    </subcellularLocation>
</comment>
<evidence type="ECO:0000256" key="9">
    <source>
        <dbReference type="ARBA" id="ARBA00049940"/>
    </source>
</evidence>
<keyword evidence="10" id="KW-0479">Metal-binding</keyword>
<keyword evidence="6 10" id="KW-0407">Ion channel</keyword>
<evidence type="ECO:0000256" key="6">
    <source>
        <dbReference type="ARBA" id="ARBA00023303"/>
    </source>
</evidence>
<evidence type="ECO:0000313" key="12">
    <source>
        <dbReference type="Proteomes" id="UP000218067"/>
    </source>
</evidence>
<dbReference type="EMBL" id="AP017624">
    <property type="protein sequence ID" value="BAV40781.1"/>
    <property type="molecule type" value="Genomic_DNA"/>
</dbReference>
<protein>
    <recommendedName>
        <fullName evidence="10">Fluoride-specific ion channel FluC</fullName>
    </recommendedName>
</protein>
<comment type="function">
    <text evidence="9 10">Fluoride-specific ion channel. Important for reducing fluoride concentration in the cell, thus reducing its toxicity.</text>
</comment>
<feature type="transmembrane region" description="Helical" evidence="10">
    <location>
        <begin position="97"/>
        <end position="121"/>
    </location>
</feature>
<comment type="activity regulation">
    <text evidence="10">Na(+) is not transported, but it plays an essential structural role and its presence is essential for fluoride channel function.</text>
</comment>
<name>A0A1B4Y149_MYCUL</name>
<dbReference type="GO" id="GO:0062054">
    <property type="term" value="F:fluoride channel activity"/>
    <property type="evidence" value="ECO:0007669"/>
    <property type="project" value="UniProtKB-UniRule"/>
</dbReference>
<evidence type="ECO:0000256" key="2">
    <source>
        <dbReference type="ARBA" id="ARBA00022475"/>
    </source>
</evidence>
<evidence type="ECO:0000256" key="10">
    <source>
        <dbReference type="HAMAP-Rule" id="MF_00454"/>
    </source>
</evidence>
<evidence type="ECO:0000256" key="8">
    <source>
        <dbReference type="ARBA" id="ARBA00035585"/>
    </source>
</evidence>
<dbReference type="GO" id="GO:0140114">
    <property type="term" value="P:cellular detoxification of fluoride"/>
    <property type="evidence" value="ECO:0007669"/>
    <property type="project" value="UniProtKB-UniRule"/>
</dbReference>
<accession>A0A1B4Y149</accession>
<comment type="similarity">
    <text evidence="7 10">Belongs to the fluoride channel Fluc/FEX (TC 1.A.43) family.</text>
</comment>
<dbReference type="Pfam" id="PF02537">
    <property type="entry name" value="CRCB"/>
    <property type="match status" value="1"/>
</dbReference>
<comment type="catalytic activity">
    <reaction evidence="8">
        <text>fluoride(in) = fluoride(out)</text>
        <dbReference type="Rhea" id="RHEA:76159"/>
        <dbReference type="ChEBI" id="CHEBI:17051"/>
    </reaction>
    <physiologicalReaction direction="left-to-right" evidence="8">
        <dbReference type="Rhea" id="RHEA:76160"/>
    </physiologicalReaction>
</comment>
<evidence type="ECO:0000256" key="4">
    <source>
        <dbReference type="ARBA" id="ARBA00022989"/>
    </source>
</evidence>
<feature type="transmembrane region" description="Helical" evidence="10">
    <location>
        <begin position="65"/>
        <end position="85"/>
    </location>
</feature>
<evidence type="ECO:0000256" key="3">
    <source>
        <dbReference type="ARBA" id="ARBA00022692"/>
    </source>
</evidence>
<keyword evidence="5 10" id="KW-0472">Membrane</keyword>
<feature type="binding site" evidence="10">
    <location>
        <position position="78"/>
    </location>
    <ligand>
        <name>Na(+)</name>
        <dbReference type="ChEBI" id="CHEBI:29101"/>
        <note>structural</note>
    </ligand>
</feature>
<organism evidence="11 12">
    <name type="scientific">Mycobacterium ulcerans subsp. shinshuense</name>
    <dbReference type="NCBI Taxonomy" id="1124626"/>
    <lineage>
        <taxon>Bacteria</taxon>
        <taxon>Bacillati</taxon>
        <taxon>Actinomycetota</taxon>
        <taxon>Actinomycetes</taxon>
        <taxon>Mycobacteriales</taxon>
        <taxon>Mycobacteriaceae</taxon>
        <taxon>Mycobacterium</taxon>
        <taxon>Mycobacterium ulcerans group</taxon>
    </lineage>
</organism>
<evidence type="ECO:0000256" key="7">
    <source>
        <dbReference type="ARBA" id="ARBA00035120"/>
    </source>
</evidence>
<keyword evidence="4 10" id="KW-1133">Transmembrane helix</keyword>
<feature type="transmembrane region" description="Helical" evidence="10">
    <location>
        <begin position="38"/>
        <end position="59"/>
    </location>
</feature>
<feature type="transmembrane region" description="Helical" evidence="10">
    <location>
        <begin position="6"/>
        <end position="26"/>
    </location>
</feature>
<proteinExistence type="inferred from homology"/>
<sequence>MTAGTVVVWMGVMVIGGLGSTLRFLVDRTIARRMARTFPFGIFAVNVSGAALLGFLAGLALSRDAALLAGTAFVGAYTTFSTWMLETQRLSEERQMWVALANIGLSVLAGLGAALLGHWIAQLL</sequence>
<dbReference type="AlphaFoldDB" id="A0A1B4Y149"/>
<dbReference type="PANTHER" id="PTHR28259">
    <property type="entry name" value="FLUORIDE EXPORT PROTEIN 1-RELATED"/>
    <property type="match status" value="1"/>
</dbReference>
<dbReference type="RefSeq" id="WP_096370250.1">
    <property type="nucleotide sequence ID" value="NZ_AP017624.1"/>
</dbReference>
<dbReference type="NCBIfam" id="NF010824">
    <property type="entry name" value="PRK14228.1"/>
    <property type="match status" value="1"/>
</dbReference>
<dbReference type="InterPro" id="IPR003691">
    <property type="entry name" value="FluC"/>
</dbReference>
<keyword evidence="2 10" id="KW-1003">Cell membrane</keyword>
<dbReference type="GO" id="GO:0005886">
    <property type="term" value="C:plasma membrane"/>
    <property type="evidence" value="ECO:0007669"/>
    <property type="project" value="UniProtKB-SubCell"/>
</dbReference>
<reference evidence="11 12" key="1">
    <citation type="submission" date="2016-08" db="EMBL/GenBank/DDBJ databases">
        <title>Complete genome sequence of Mycobacterium shinshuense, a subspecies of M. ulcerans.</title>
        <authorList>
            <person name="Yoshida M."/>
            <person name="Ogura Y."/>
            <person name="Hayashi T."/>
            <person name="Hoshino Y."/>
        </authorList>
    </citation>
    <scope>NUCLEOTIDE SEQUENCE [LARGE SCALE GENOMIC DNA]</scope>
    <source>
        <strain evidence="12">ATCC 33728</strain>
    </source>
</reference>
<dbReference type="Proteomes" id="UP000218067">
    <property type="component" value="Chromosome"/>
</dbReference>
<evidence type="ECO:0000256" key="5">
    <source>
        <dbReference type="ARBA" id="ARBA00023136"/>
    </source>
</evidence>
<keyword evidence="10" id="KW-0406">Ion transport</keyword>
<gene>
    <name evidence="10" type="primary">fluC</name>
    <name evidence="10" type="synonym">crcB</name>
    <name evidence="11" type="ORF">SHTP_1533</name>
</gene>
<dbReference type="PANTHER" id="PTHR28259:SF1">
    <property type="entry name" value="FLUORIDE EXPORT PROTEIN 1-RELATED"/>
    <property type="match status" value="1"/>
</dbReference>
<evidence type="ECO:0000256" key="1">
    <source>
        <dbReference type="ARBA" id="ARBA00004651"/>
    </source>
</evidence>
<keyword evidence="10" id="KW-0813">Transport</keyword>
<dbReference type="GeneID" id="93436168"/>
<dbReference type="GO" id="GO:0046872">
    <property type="term" value="F:metal ion binding"/>
    <property type="evidence" value="ECO:0007669"/>
    <property type="project" value="UniProtKB-KW"/>
</dbReference>